<dbReference type="InterPro" id="IPR007922">
    <property type="entry name" value="DciA-like"/>
</dbReference>
<dbReference type="Proteomes" id="UP001183420">
    <property type="component" value="Unassembled WGS sequence"/>
</dbReference>
<proteinExistence type="predicted"/>
<dbReference type="Pfam" id="PF05258">
    <property type="entry name" value="DciA"/>
    <property type="match status" value="1"/>
</dbReference>
<evidence type="ECO:0000313" key="2">
    <source>
        <dbReference type="Proteomes" id="UP001183420"/>
    </source>
</evidence>
<comment type="caution">
    <text evidence="1">The sequence shown here is derived from an EMBL/GenBank/DDBJ whole genome shotgun (WGS) entry which is preliminary data.</text>
</comment>
<dbReference type="EMBL" id="JAVREM010000058">
    <property type="protein sequence ID" value="MDT0322243.1"/>
    <property type="molecule type" value="Genomic_DNA"/>
</dbReference>
<reference evidence="2" key="1">
    <citation type="submission" date="2023-07" db="EMBL/GenBank/DDBJ databases">
        <title>30 novel species of actinomycetes from the DSMZ collection.</title>
        <authorList>
            <person name="Nouioui I."/>
        </authorList>
    </citation>
    <scope>NUCLEOTIDE SEQUENCE [LARGE SCALE GENOMIC DNA]</scope>
    <source>
        <strain evidence="2">DSM 44918</strain>
    </source>
</reference>
<keyword evidence="2" id="KW-1185">Reference proteome</keyword>
<evidence type="ECO:0000313" key="1">
    <source>
        <dbReference type="EMBL" id="MDT0322243.1"/>
    </source>
</evidence>
<gene>
    <name evidence="1" type="ORF">RNC47_28360</name>
</gene>
<dbReference type="RefSeq" id="WP_311602764.1">
    <property type="nucleotide sequence ID" value="NZ_JAVREM010000058.1"/>
</dbReference>
<sequence length="223" mass="24308">MQWPSLQISPRLLMIWDEVLGESLTNRVDPLSLRPDGVLEVMTRTPEAEDELQQRAPSLVEAIQTRLGPNAPVTAITSRGLSDIDVLVTGCPHYDDQAAVETVLLETWHDSLAVHGARPVTFLHTGETIVDRVTSGWAAQYISSELDLELKEPDLAATSMAATTIRPRANDVANGRDARAIRDETLIARAPDYCLAFLTDPDNPTRLATLAATAGIPTRTYTA</sequence>
<accession>A0ABU2LYZ5</accession>
<organism evidence="1 2">
    <name type="scientific">Streptomyces millisiae</name>
    <dbReference type="NCBI Taxonomy" id="3075542"/>
    <lineage>
        <taxon>Bacteria</taxon>
        <taxon>Bacillati</taxon>
        <taxon>Actinomycetota</taxon>
        <taxon>Actinomycetes</taxon>
        <taxon>Kitasatosporales</taxon>
        <taxon>Streptomycetaceae</taxon>
        <taxon>Streptomyces</taxon>
    </lineage>
</organism>
<name>A0ABU2LYZ5_9ACTN</name>
<protein>
    <submittedName>
        <fullName evidence="1">DciA family protein</fullName>
    </submittedName>
</protein>